<sequence>MFSSFIFRVLWSLATTTSVAVNPTTYGLRALLGDVYS</sequence>
<dbReference type="KEGG" id="kro:BVG79_01562"/>
<name>A0A1W6P064_9RHOB</name>
<reference evidence="1 2" key="1">
    <citation type="submission" date="2017-02" db="EMBL/GenBank/DDBJ databases">
        <title>Ketogulonicigenium robustum SPU B003 Genome sequencing and assembly.</title>
        <authorList>
            <person name="Li Y."/>
            <person name="Liu L."/>
            <person name="Wang C."/>
            <person name="Zhang M."/>
            <person name="Zhang T."/>
            <person name="Zhang Y."/>
        </authorList>
    </citation>
    <scope>NUCLEOTIDE SEQUENCE [LARGE SCALE GENOMIC DNA]</scope>
    <source>
        <strain evidence="1 2">SPU_B003</strain>
    </source>
</reference>
<organism evidence="1 2">
    <name type="scientific">Ketogulonicigenium robustum</name>
    <dbReference type="NCBI Taxonomy" id="92947"/>
    <lineage>
        <taxon>Bacteria</taxon>
        <taxon>Pseudomonadati</taxon>
        <taxon>Pseudomonadota</taxon>
        <taxon>Alphaproteobacteria</taxon>
        <taxon>Rhodobacterales</taxon>
        <taxon>Roseobacteraceae</taxon>
        <taxon>Ketogulonicigenium</taxon>
    </lineage>
</organism>
<evidence type="ECO:0000313" key="1">
    <source>
        <dbReference type="EMBL" id="ARO14906.1"/>
    </source>
</evidence>
<protein>
    <submittedName>
        <fullName evidence="1">Uncharacterized protein</fullName>
    </submittedName>
</protein>
<keyword evidence="2" id="KW-1185">Reference proteome</keyword>
<dbReference type="STRING" id="92947.BVG79_01562"/>
<accession>A0A1W6P064</accession>
<dbReference type="Proteomes" id="UP000242447">
    <property type="component" value="Chromosome"/>
</dbReference>
<evidence type="ECO:0000313" key="2">
    <source>
        <dbReference type="Proteomes" id="UP000242447"/>
    </source>
</evidence>
<dbReference type="AlphaFoldDB" id="A0A1W6P064"/>
<gene>
    <name evidence="1" type="ORF">BVG79_01562</name>
</gene>
<dbReference type="EMBL" id="CP019937">
    <property type="protein sequence ID" value="ARO14906.1"/>
    <property type="molecule type" value="Genomic_DNA"/>
</dbReference>
<proteinExistence type="predicted"/>